<dbReference type="Proteomes" id="UP000649617">
    <property type="component" value="Unassembled WGS sequence"/>
</dbReference>
<comment type="caution">
    <text evidence="2">The sequence shown here is derived from an EMBL/GenBank/DDBJ whole genome shotgun (WGS) entry which is preliminary data.</text>
</comment>
<protein>
    <recommendedName>
        <fullName evidence="4">Phytanoyl-CoA dioxygenase</fullName>
    </recommendedName>
</protein>
<organism evidence="2 3">
    <name type="scientific">Symbiodinium pilosum</name>
    <name type="common">Dinoflagellate</name>
    <dbReference type="NCBI Taxonomy" id="2952"/>
    <lineage>
        <taxon>Eukaryota</taxon>
        <taxon>Sar</taxon>
        <taxon>Alveolata</taxon>
        <taxon>Dinophyceae</taxon>
        <taxon>Suessiales</taxon>
        <taxon>Symbiodiniaceae</taxon>
        <taxon>Symbiodinium</taxon>
    </lineage>
</organism>
<dbReference type="SUPFAM" id="SSF50156">
    <property type="entry name" value="PDZ domain-like"/>
    <property type="match status" value="1"/>
</dbReference>
<sequence length="211" mass="24333">QTLATEKEEHFVQWSANEVALIPSVDFRRGSRRVLVRSFRDTSAEALGLQPADEVTHVNELDFVSWLEVKDHVPELRDNLRVRILRPVTREQDAAQELTEELPPSAPSKGRAAPGPSRLRVWFNSKRHADRLLVGAPLDIGDALIYDSRTVHWGMANCESYPRYVLYLNFKRGGFRGSSPDAIAKRTASARCRRERHLFRERFKRDLHYML</sequence>
<evidence type="ECO:0008006" key="4">
    <source>
        <dbReference type="Google" id="ProtNLM"/>
    </source>
</evidence>
<feature type="non-terminal residue" evidence="2">
    <location>
        <position position="1"/>
    </location>
</feature>
<keyword evidence="3" id="KW-1185">Reference proteome</keyword>
<dbReference type="EMBL" id="CAJNIZ010043559">
    <property type="protein sequence ID" value="CAE7662939.1"/>
    <property type="molecule type" value="Genomic_DNA"/>
</dbReference>
<evidence type="ECO:0000256" key="1">
    <source>
        <dbReference type="SAM" id="MobiDB-lite"/>
    </source>
</evidence>
<accession>A0A812WAD4</accession>
<dbReference type="SUPFAM" id="SSF51197">
    <property type="entry name" value="Clavaminate synthase-like"/>
    <property type="match status" value="1"/>
</dbReference>
<dbReference type="InterPro" id="IPR036034">
    <property type="entry name" value="PDZ_sf"/>
</dbReference>
<feature type="region of interest" description="Disordered" evidence="1">
    <location>
        <begin position="95"/>
        <end position="115"/>
    </location>
</feature>
<dbReference type="Gene3D" id="2.60.120.620">
    <property type="entry name" value="q2cbj1_9rhob like domain"/>
    <property type="match status" value="1"/>
</dbReference>
<reference evidence="2" key="1">
    <citation type="submission" date="2021-02" db="EMBL/GenBank/DDBJ databases">
        <authorList>
            <person name="Dougan E. K."/>
            <person name="Rhodes N."/>
            <person name="Thang M."/>
            <person name="Chan C."/>
        </authorList>
    </citation>
    <scope>NUCLEOTIDE SEQUENCE</scope>
</reference>
<evidence type="ECO:0000313" key="2">
    <source>
        <dbReference type="EMBL" id="CAE7662939.1"/>
    </source>
</evidence>
<dbReference type="AlphaFoldDB" id="A0A812WAD4"/>
<name>A0A812WAD4_SYMPI</name>
<proteinExistence type="predicted"/>
<gene>
    <name evidence="2" type="ORF">SPIL2461_LOCUS18053</name>
</gene>
<dbReference type="OrthoDB" id="429871at2759"/>
<evidence type="ECO:0000313" key="3">
    <source>
        <dbReference type="Proteomes" id="UP000649617"/>
    </source>
</evidence>